<gene>
    <name evidence="1" type="ORF">HBN89_06165</name>
</gene>
<reference evidence="1 2" key="1">
    <citation type="journal article" date="2020" name="Front. Microbiol.">
        <title>Genetic Organization of the aprX-lipA2 Operon Affects the Proteolytic Potential of Pseudomonas Species in Milk.</title>
        <authorList>
            <person name="Maier C."/>
            <person name="Huptas C."/>
            <person name="von Neubeck M."/>
            <person name="Scherer S."/>
            <person name="Wenning M."/>
            <person name="Lucking G."/>
        </authorList>
    </citation>
    <scope>NUCLEOTIDE SEQUENCE [LARGE SCALE GENOMIC DNA]</scope>
    <source>
        <strain evidence="1 2">WS 5094</strain>
    </source>
</reference>
<protein>
    <submittedName>
        <fullName evidence="1">Uncharacterized protein</fullName>
    </submittedName>
</protein>
<dbReference type="AlphaFoldDB" id="A0A9Q5FN08"/>
<organism evidence="1 2">
    <name type="scientific">Pseudomonas fragi</name>
    <dbReference type="NCBI Taxonomy" id="296"/>
    <lineage>
        <taxon>Bacteria</taxon>
        <taxon>Pseudomonadati</taxon>
        <taxon>Pseudomonadota</taxon>
        <taxon>Gammaproteobacteria</taxon>
        <taxon>Pseudomonadales</taxon>
        <taxon>Pseudomonadaceae</taxon>
        <taxon>Pseudomonas</taxon>
    </lineage>
</organism>
<comment type="caution">
    <text evidence="1">The sequence shown here is derived from an EMBL/GenBank/DDBJ whole genome shotgun (WGS) entry which is preliminary data.</text>
</comment>
<proteinExistence type="predicted"/>
<evidence type="ECO:0000313" key="1">
    <source>
        <dbReference type="EMBL" id="NNB48860.1"/>
    </source>
</evidence>
<dbReference type="Proteomes" id="UP000564604">
    <property type="component" value="Unassembled WGS sequence"/>
</dbReference>
<dbReference type="EMBL" id="JAAQYX010000005">
    <property type="protein sequence ID" value="NNB48860.1"/>
    <property type="molecule type" value="Genomic_DNA"/>
</dbReference>
<dbReference type="RefSeq" id="WP_169904339.1">
    <property type="nucleotide sequence ID" value="NZ_JAAEBQ010000008.1"/>
</dbReference>
<evidence type="ECO:0000313" key="2">
    <source>
        <dbReference type="Proteomes" id="UP000564604"/>
    </source>
</evidence>
<name>A0A9Q5FN08_PSEFR</name>
<sequence length="57" mass="6335">MKKLLPALKDVTKAGSYGNDDPAFFCPEKGKNPENPMFCGAAQKLARTLQYVFVQEQ</sequence>
<accession>A0A9Q5FN08</accession>